<gene>
    <name evidence="2" type="ORF">KK083_29360</name>
</gene>
<dbReference type="PANTHER" id="PTHR34109:SF1">
    <property type="entry name" value="VOC DOMAIN-CONTAINING PROTEIN"/>
    <property type="match status" value="1"/>
</dbReference>
<evidence type="ECO:0000313" key="2">
    <source>
        <dbReference type="EMBL" id="MBT1701037.1"/>
    </source>
</evidence>
<dbReference type="RefSeq" id="WP_254169724.1">
    <property type="nucleotide sequence ID" value="NZ_JAHESF010000055.1"/>
</dbReference>
<dbReference type="CDD" id="cd07246">
    <property type="entry name" value="VOC_like"/>
    <property type="match status" value="1"/>
</dbReference>
<dbReference type="SUPFAM" id="SSF54593">
    <property type="entry name" value="Glyoxalase/Bleomycin resistance protein/Dihydroxybiphenyl dioxygenase"/>
    <property type="match status" value="1"/>
</dbReference>
<evidence type="ECO:0000313" key="3">
    <source>
        <dbReference type="Proteomes" id="UP001319200"/>
    </source>
</evidence>
<feature type="domain" description="VOC" evidence="1">
    <location>
        <begin position="5"/>
        <end position="128"/>
    </location>
</feature>
<dbReference type="Gene3D" id="3.10.180.10">
    <property type="entry name" value="2,3-Dihydroxybiphenyl 1,2-Dioxygenase, domain 1"/>
    <property type="match status" value="1"/>
</dbReference>
<organism evidence="2 3">
    <name type="scientific">Chryseosolibacter histidini</name>
    <dbReference type="NCBI Taxonomy" id="2782349"/>
    <lineage>
        <taxon>Bacteria</taxon>
        <taxon>Pseudomonadati</taxon>
        <taxon>Bacteroidota</taxon>
        <taxon>Cytophagia</taxon>
        <taxon>Cytophagales</taxon>
        <taxon>Chryseotaleaceae</taxon>
        <taxon>Chryseosolibacter</taxon>
    </lineage>
</organism>
<dbReference type="PANTHER" id="PTHR34109">
    <property type="entry name" value="BNAUNNG04460D PROTEIN-RELATED"/>
    <property type="match status" value="1"/>
</dbReference>
<dbReference type="Proteomes" id="UP001319200">
    <property type="component" value="Unassembled WGS sequence"/>
</dbReference>
<accession>A0AAP2DU69</accession>
<dbReference type="InterPro" id="IPR029068">
    <property type="entry name" value="Glyas_Bleomycin-R_OHBP_Dase"/>
</dbReference>
<dbReference type="PROSITE" id="PS51819">
    <property type="entry name" value="VOC"/>
    <property type="match status" value="1"/>
</dbReference>
<protein>
    <submittedName>
        <fullName evidence="2">VOC family protein</fullName>
    </submittedName>
</protein>
<dbReference type="InterPro" id="IPR037523">
    <property type="entry name" value="VOC_core"/>
</dbReference>
<reference evidence="2 3" key="1">
    <citation type="submission" date="2021-05" db="EMBL/GenBank/DDBJ databases">
        <title>A Polyphasic approach of four new species of the genus Ohtaekwangia: Ohtaekwangia histidinii sp. nov., Ohtaekwangia cretensis sp. nov., Ohtaekwangia indiensis sp. nov., Ohtaekwangia reichenbachii sp. nov. from diverse environment.</title>
        <authorList>
            <person name="Octaviana S."/>
        </authorList>
    </citation>
    <scope>NUCLEOTIDE SEQUENCE [LARGE SCALE GENOMIC DNA]</scope>
    <source>
        <strain evidence="2 3">PWU4</strain>
    </source>
</reference>
<dbReference type="EMBL" id="JAHESF010000055">
    <property type="protein sequence ID" value="MBT1701037.1"/>
    <property type="molecule type" value="Genomic_DNA"/>
</dbReference>
<name>A0AAP2DU69_9BACT</name>
<comment type="caution">
    <text evidence="2">The sequence shown here is derived from an EMBL/GenBank/DDBJ whole genome shotgun (WGS) entry which is preliminary data.</text>
</comment>
<proteinExistence type="predicted"/>
<evidence type="ECO:0000259" key="1">
    <source>
        <dbReference type="PROSITE" id="PS51819"/>
    </source>
</evidence>
<sequence>MKSKRPTTLTPFLVVKSGIEAVKFYIAAFEATEVVRYDAPGGKLIAKIAIEGAEFWLGDEEPEFDNLSPSTIGGSGVRMVLTVDDPDTMYASALKAGATQICPVTTEESWRIGKLVDPFGHIWEIGHPLD</sequence>
<dbReference type="AlphaFoldDB" id="A0AAP2DU69"/>
<keyword evidence="3" id="KW-1185">Reference proteome</keyword>